<evidence type="ECO:0000259" key="6">
    <source>
        <dbReference type="PROSITE" id="PS50977"/>
    </source>
</evidence>
<comment type="caution">
    <text evidence="8">The sequence shown here is derived from an EMBL/GenBank/DDBJ whole genome shotgun (WGS) entry which is preliminary data.</text>
</comment>
<dbReference type="InterPro" id="IPR050109">
    <property type="entry name" value="HTH-type_TetR-like_transc_reg"/>
</dbReference>
<dbReference type="InterPro" id="IPR023772">
    <property type="entry name" value="DNA-bd_HTH_TetR-type_CS"/>
</dbReference>
<dbReference type="PANTHER" id="PTHR30055:SF234">
    <property type="entry name" value="HTH-TYPE TRANSCRIPTIONAL REGULATOR BETI"/>
    <property type="match status" value="1"/>
</dbReference>
<dbReference type="FunFam" id="1.10.10.60:FF:000141">
    <property type="entry name" value="TetR family transcriptional regulator"/>
    <property type="match status" value="1"/>
</dbReference>
<organism evidence="8">
    <name type="scientific">Tolypothrix bouteillei VB521301</name>
    <dbReference type="NCBI Taxonomy" id="1479485"/>
    <lineage>
        <taxon>Bacteria</taxon>
        <taxon>Bacillati</taxon>
        <taxon>Cyanobacteriota</taxon>
        <taxon>Cyanophyceae</taxon>
        <taxon>Nostocales</taxon>
        <taxon>Tolypothrichaceae</taxon>
        <taxon>Tolypothrix</taxon>
    </lineage>
</organism>
<dbReference type="Gene3D" id="1.10.357.10">
    <property type="entry name" value="Tetracycline Repressor, domain 2"/>
    <property type="match status" value="1"/>
</dbReference>
<dbReference type="STRING" id="1479485.DA73_0217545"/>
<dbReference type="PRINTS" id="PR00455">
    <property type="entry name" value="HTHTETR"/>
</dbReference>
<dbReference type="InterPro" id="IPR009057">
    <property type="entry name" value="Homeodomain-like_sf"/>
</dbReference>
<feature type="compositionally biased region" description="Basic and acidic residues" evidence="5">
    <location>
        <begin position="229"/>
        <end position="239"/>
    </location>
</feature>
<keyword evidence="3" id="KW-0804">Transcription</keyword>
<evidence type="ECO:0000256" key="2">
    <source>
        <dbReference type="ARBA" id="ARBA00023125"/>
    </source>
</evidence>
<feature type="region of interest" description="Disordered" evidence="5">
    <location>
        <begin position="205"/>
        <end position="239"/>
    </location>
</feature>
<dbReference type="Proteomes" id="UP000029738">
    <property type="component" value="Unassembled WGS sequence"/>
</dbReference>
<dbReference type="PANTHER" id="PTHR30055">
    <property type="entry name" value="HTH-TYPE TRANSCRIPTIONAL REGULATOR RUTR"/>
    <property type="match status" value="1"/>
</dbReference>
<gene>
    <name evidence="8" type="ORF">DA73_0217545</name>
    <name evidence="7" type="ORF">DA73_0400013295</name>
</gene>
<dbReference type="EMBL" id="JHEG02000048">
    <property type="protein sequence ID" value="KIE10370.1"/>
    <property type="molecule type" value="Genomic_DNA"/>
</dbReference>
<dbReference type="InterPro" id="IPR001647">
    <property type="entry name" value="HTH_TetR"/>
</dbReference>
<keyword evidence="9" id="KW-1185">Reference proteome</keyword>
<evidence type="ECO:0000256" key="5">
    <source>
        <dbReference type="SAM" id="MobiDB-lite"/>
    </source>
</evidence>
<proteinExistence type="predicted"/>
<evidence type="ECO:0000313" key="7">
    <source>
        <dbReference type="EMBL" id="KAF3886343.1"/>
    </source>
</evidence>
<dbReference type="EMBL" id="JHEG04000001">
    <property type="protein sequence ID" value="KAF3886343.1"/>
    <property type="molecule type" value="Genomic_DNA"/>
</dbReference>
<dbReference type="PROSITE" id="PS01081">
    <property type="entry name" value="HTH_TETR_1"/>
    <property type="match status" value="1"/>
</dbReference>
<evidence type="ECO:0000256" key="3">
    <source>
        <dbReference type="ARBA" id="ARBA00023163"/>
    </source>
</evidence>
<dbReference type="AlphaFoldDB" id="A0A0C1RDQ3"/>
<keyword evidence="2 4" id="KW-0238">DNA-binding</keyword>
<dbReference type="SUPFAM" id="SSF46689">
    <property type="entry name" value="Homeodomain-like"/>
    <property type="match status" value="1"/>
</dbReference>
<feature type="domain" description="HTH tetR-type" evidence="6">
    <location>
        <begin position="15"/>
        <end position="75"/>
    </location>
</feature>
<dbReference type="InterPro" id="IPR039536">
    <property type="entry name" value="TetR_C_Proteobacteria"/>
</dbReference>
<name>A0A0C1RDQ3_9CYAN</name>
<sequence>MKETEDQTPERKLSEEKVEAILSGAIQEFLTHGYAATTMDRVTAAAGVSKATVYNYFQDKEGLFTALIQELILKQYQAAFNPQKALSAEGEVSDILRLVAVSLMDKATGDERVMGLMRLVAGESGRFPELARAFVRNMEKPALQDLTQFLACSPLNLPDPEASARIFLGALVHFMLVQEVFHGKDILPMERDRLIDNLVGLFAAKQTPQPSPSDPFSGTKQKSQRRNRKDSGKFERDYSEPKRLRSIRLTDTAWENLAAIAAKNQLTRSEIIEIIARNEDAI</sequence>
<reference evidence="7" key="2">
    <citation type="submission" date="2019-11" db="EMBL/GenBank/DDBJ databases">
        <title>Improved Assembly of Tolypothrix boutellei genome.</title>
        <authorList>
            <person name="Sarangi A.N."/>
            <person name="Mukherjee M."/>
            <person name="Ghosh S."/>
            <person name="Singh D."/>
            <person name="Das A."/>
            <person name="Kant S."/>
            <person name="Prusty A."/>
            <person name="Tripathy S."/>
        </authorList>
    </citation>
    <scope>NUCLEOTIDE SEQUENCE</scope>
    <source>
        <strain evidence="7">VB521301</strain>
    </source>
</reference>
<evidence type="ECO:0000313" key="9">
    <source>
        <dbReference type="Proteomes" id="UP000029738"/>
    </source>
</evidence>
<protein>
    <submittedName>
        <fullName evidence="8">TetR family transcriptional regulator</fullName>
    </submittedName>
    <submittedName>
        <fullName evidence="7">TetR/AcrR family transcriptional regulator</fullName>
    </submittedName>
</protein>
<evidence type="ECO:0000313" key="8">
    <source>
        <dbReference type="EMBL" id="KIE10370.1"/>
    </source>
</evidence>
<dbReference type="OrthoDB" id="9816431at2"/>
<dbReference type="GO" id="GO:0000976">
    <property type="term" value="F:transcription cis-regulatory region binding"/>
    <property type="evidence" value="ECO:0007669"/>
    <property type="project" value="TreeGrafter"/>
</dbReference>
<reference evidence="8" key="1">
    <citation type="journal article" date="2015" name="Genome Announc.">
        <title>Draft Genome Sequence of Tolypothrix boutellei Strain VB521301.</title>
        <authorList>
            <person name="Chandrababunaidu M.M."/>
            <person name="Singh D."/>
            <person name="Sen D."/>
            <person name="Bhan S."/>
            <person name="Das S."/>
            <person name="Gupta A."/>
            <person name="Adhikary S.P."/>
            <person name="Tripathy S."/>
        </authorList>
    </citation>
    <scope>NUCLEOTIDE SEQUENCE</scope>
    <source>
        <strain evidence="8">VB521301</strain>
    </source>
</reference>
<accession>A0A0C1RDQ3</accession>
<dbReference type="GO" id="GO:0045892">
    <property type="term" value="P:negative regulation of DNA-templated transcription"/>
    <property type="evidence" value="ECO:0007669"/>
    <property type="project" value="UniProtKB-ARBA"/>
</dbReference>
<dbReference type="GO" id="GO:0003700">
    <property type="term" value="F:DNA-binding transcription factor activity"/>
    <property type="evidence" value="ECO:0007669"/>
    <property type="project" value="TreeGrafter"/>
</dbReference>
<dbReference type="RefSeq" id="WP_038079520.1">
    <property type="nucleotide sequence ID" value="NZ_JHEG04000001.1"/>
</dbReference>
<feature type="DNA-binding region" description="H-T-H motif" evidence="4">
    <location>
        <begin position="38"/>
        <end position="57"/>
    </location>
</feature>
<dbReference type="Pfam" id="PF00440">
    <property type="entry name" value="TetR_N"/>
    <property type="match status" value="1"/>
</dbReference>
<evidence type="ECO:0000256" key="1">
    <source>
        <dbReference type="ARBA" id="ARBA00023015"/>
    </source>
</evidence>
<dbReference type="Pfam" id="PF14246">
    <property type="entry name" value="TetR_C_7"/>
    <property type="match status" value="1"/>
</dbReference>
<keyword evidence="1" id="KW-0805">Transcription regulation</keyword>
<dbReference type="PROSITE" id="PS50977">
    <property type="entry name" value="HTH_TETR_2"/>
    <property type="match status" value="1"/>
</dbReference>
<evidence type="ECO:0000256" key="4">
    <source>
        <dbReference type="PROSITE-ProRule" id="PRU00335"/>
    </source>
</evidence>